<dbReference type="OrthoDB" id="10066957at2759"/>
<accession>A0A2G8K722</accession>
<protein>
    <submittedName>
        <fullName evidence="2">Putative exosome complex exonuclease RRP44</fullName>
    </submittedName>
</protein>
<keyword evidence="2" id="KW-0540">Nuclease</keyword>
<dbReference type="Gene3D" id="3.30.70.1820">
    <property type="entry name" value="L1 transposable element, RRM domain"/>
    <property type="match status" value="1"/>
</dbReference>
<keyword evidence="1" id="KW-0175">Coiled coil</keyword>
<organism evidence="2 3">
    <name type="scientific">Stichopus japonicus</name>
    <name type="common">Sea cucumber</name>
    <dbReference type="NCBI Taxonomy" id="307972"/>
    <lineage>
        <taxon>Eukaryota</taxon>
        <taxon>Metazoa</taxon>
        <taxon>Echinodermata</taxon>
        <taxon>Eleutherozoa</taxon>
        <taxon>Echinozoa</taxon>
        <taxon>Holothuroidea</taxon>
        <taxon>Aspidochirotacea</taxon>
        <taxon>Aspidochirotida</taxon>
        <taxon>Stichopodidae</taxon>
        <taxon>Apostichopus</taxon>
    </lineage>
</organism>
<evidence type="ECO:0000313" key="2">
    <source>
        <dbReference type="EMBL" id="PIK43755.1"/>
    </source>
</evidence>
<dbReference type="PANTHER" id="PTHR11505">
    <property type="entry name" value="L1 TRANSPOSABLE ELEMENT-RELATED"/>
    <property type="match status" value="1"/>
</dbReference>
<evidence type="ECO:0000313" key="3">
    <source>
        <dbReference type="Proteomes" id="UP000230750"/>
    </source>
</evidence>
<gene>
    <name evidence="2" type="ORF">BSL78_19390</name>
</gene>
<reference evidence="2 3" key="1">
    <citation type="journal article" date="2017" name="PLoS Biol.">
        <title>The sea cucumber genome provides insights into morphological evolution and visceral regeneration.</title>
        <authorList>
            <person name="Zhang X."/>
            <person name="Sun L."/>
            <person name="Yuan J."/>
            <person name="Sun Y."/>
            <person name="Gao Y."/>
            <person name="Zhang L."/>
            <person name="Li S."/>
            <person name="Dai H."/>
            <person name="Hamel J.F."/>
            <person name="Liu C."/>
            <person name="Yu Y."/>
            <person name="Liu S."/>
            <person name="Lin W."/>
            <person name="Guo K."/>
            <person name="Jin S."/>
            <person name="Xu P."/>
            <person name="Storey K.B."/>
            <person name="Huan P."/>
            <person name="Zhang T."/>
            <person name="Zhou Y."/>
            <person name="Zhang J."/>
            <person name="Lin C."/>
            <person name="Li X."/>
            <person name="Xing L."/>
            <person name="Huo D."/>
            <person name="Sun M."/>
            <person name="Wang L."/>
            <person name="Mercier A."/>
            <person name="Li F."/>
            <person name="Yang H."/>
            <person name="Xiang J."/>
        </authorList>
    </citation>
    <scope>NUCLEOTIDE SEQUENCE [LARGE SCALE GENOMIC DNA]</scope>
    <source>
        <strain evidence="2">Shaxun</strain>
        <tissue evidence="2">Muscle</tissue>
    </source>
</reference>
<dbReference type="EMBL" id="MRZV01000827">
    <property type="protein sequence ID" value="PIK43755.1"/>
    <property type="molecule type" value="Genomic_DNA"/>
</dbReference>
<dbReference type="InterPro" id="IPR004244">
    <property type="entry name" value="Transposase_22"/>
</dbReference>
<keyword evidence="2" id="KW-0269">Exonuclease</keyword>
<evidence type="ECO:0000256" key="1">
    <source>
        <dbReference type="SAM" id="Coils"/>
    </source>
</evidence>
<sequence length="195" mass="22830">MDSINQLIDKLDSRVLEVEKKLDDSNKDNYELKERLAKQEEGQFLKINTDMEQYSRRNNLRIFGMKEDPNENTMDVFVKLAKEKLKLELNSDFIDRCHRLGRSTPGTNPRPILVKFLSYQHRREVIKARRNLKGSGITIKEDITMMNNRLLTETHRHVKVSNCWTVERRVIALVKSDNEEETKISINSSADLAKL</sequence>
<dbReference type="Proteomes" id="UP000230750">
    <property type="component" value="Unassembled WGS sequence"/>
</dbReference>
<proteinExistence type="predicted"/>
<keyword evidence="2" id="KW-0378">Hydrolase</keyword>
<comment type="caution">
    <text evidence="2">The sequence shown here is derived from an EMBL/GenBank/DDBJ whole genome shotgun (WGS) entry which is preliminary data.</text>
</comment>
<dbReference type="GO" id="GO:0004527">
    <property type="term" value="F:exonuclease activity"/>
    <property type="evidence" value="ECO:0007669"/>
    <property type="project" value="UniProtKB-KW"/>
</dbReference>
<keyword evidence="3" id="KW-1185">Reference proteome</keyword>
<feature type="coiled-coil region" evidence="1">
    <location>
        <begin position="1"/>
        <end position="35"/>
    </location>
</feature>
<name>A0A2G8K722_STIJA</name>
<dbReference type="AlphaFoldDB" id="A0A2G8K722"/>